<protein>
    <submittedName>
        <fullName evidence="1">Uncharacterized protein</fullName>
    </submittedName>
</protein>
<accession>A0A1I9S9Z4</accession>
<proteinExistence type="predicted"/>
<evidence type="ECO:0000313" key="2">
    <source>
        <dbReference type="Proteomes" id="UP000224902"/>
    </source>
</evidence>
<keyword evidence="2" id="KW-1185">Reference proteome</keyword>
<name>A0A1I9S9Z4_9CAUD</name>
<organism evidence="1 2">
    <name type="scientific">Rhodococcus phage Weasels2</name>
    <dbReference type="NCBI Taxonomy" id="1897437"/>
    <lineage>
        <taxon>Viruses</taxon>
        <taxon>Duplodnaviria</taxon>
        <taxon>Heunggongvirae</taxon>
        <taxon>Uroviricota</taxon>
        <taxon>Caudoviricetes</taxon>
        <taxon>Weaselvirus</taxon>
        <taxon>Weaselvirus weasel</taxon>
    </lineage>
</organism>
<sequence length="56" mass="6513">MKGIVKPTAYSITVFFDDKEWNTLRNICKTIDVDTDEWDTEALDFAKEVLSFELLP</sequence>
<dbReference type="Proteomes" id="UP000224902">
    <property type="component" value="Segment"/>
</dbReference>
<evidence type="ECO:0000313" key="1">
    <source>
        <dbReference type="EMBL" id="AOZ63600.1"/>
    </source>
</evidence>
<dbReference type="EMBL" id="KX774321">
    <property type="protein sequence ID" value="AOZ63600.1"/>
    <property type="molecule type" value="Genomic_DNA"/>
</dbReference>
<gene>
    <name evidence="1" type="ORF">SEA_WEASELS2_10</name>
</gene>
<reference evidence="2" key="1">
    <citation type="submission" date="2016-08" db="EMBL/GenBank/DDBJ databases">
        <authorList>
            <person name="Seilhamer J.J."/>
        </authorList>
    </citation>
    <scope>NUCLEOTIDE SEQUENCE [LARGE SCALE GENOMIC DNA]</scope>
</reference>